<keyword evidence="3" id="KW-0735">Signal-anchor</keyword>
<evidence type="ECO:0000313" key="7">
    <source>
        <dbReference type="EMBL" id="KAJ3212450.1"/>
    </source>
</evidence>
<dbReference type="InterPro" id="IPR051292">
    <property type="entry name" value="Xyl/GlcA_transferase"/>
</dbReference>
<dbReference type="PANTHER" id="PTHR12270:SF25">
    <property type="entry name" value="GLYCOSYLTRANSFERASE-LIKE PROTEIN LARGE"/>
    <property type="match status" value="1"/>
</dbReference>
<reference evidence="7" key="1">
    <citation type="submission" date="2020-05" db="EMBL/GenBank/DDBJ databases">
        <title>Phylogenomic resolution of chytrid fungi.</title>
        <authorList>
            <person name="Stajich J.E."/>
            <person name="Amses K."/>
            <person name="Simmons R."/>
            <person name="Seto K."/>
            <person name="Myers J."/>
            <person name="Bonds A."/>
            <person name="Quandt C.A."/>
            <person name="Barry K."/>
            <person name="Liu P."/>
            <person name="Grigoriev I."/>
            <person name="Longcore J.E."/>
            <person name="James T.Y."/>
        </authorList>
    </citation>
    <scope>NUCLEOTIDE SEQUENCE</scope>
    <source>
        <strain evidence="7">JEL0476</strain>
    </source>
</reference>
<dbReference type="SUPFAM" id="SSF53448">
    <property type="entry name" value="Nucleotide-diphospho-sugar transferases"/>
    <property type="match status" value="1"/>
</dbReference>
<keyword evidence="6" id="KW-0325">Glycoprotein</keyword>
<dbReference type="InterPro" id="IPR029044">
    <property type="entry name" value="Nucleotide-diphossugar_trans"/>
</dbReference>
<keyword evidence="5" id="KW-0472">Membrane</keyword>
<accession>A0AAD5TYA9</accession>
<dbReference type="GO" id="GO:0016020">
    <property type="term" value="C:membrane"/>
    <property type="evidence" value="ECO:0007669"/>
    <property type="project" value="UniProtKB-SubCell"/>
</dbReference>
<keyword evidence="2" id="KW-0812">Transmembrane</keyword>
<comment type="caution">
    <text evidence="7">The sequence shown here is derived from an EMBL/GenBank/DDBJ whole genome shotgun (WGS) entry which is preliminary data.</text>
</comment>
<evidence type="ECO:0000256" key="3">
    <source>
        <dbReference type="ARBA" id="ARBA00022968"/>
    </source>
</evidence>
<evidence type="ECO:0000256" key="5">
    <source>
        <dbReference type="ARBA" id="ARBA00023136"/>
    </source>
</evidence>
<gene>
    <name evidence="7" type="ORF">HK099_007725</name>
</gene>
<proteinExistence type="predicted"/>
<dbReference type="EMBL" id="JADGJW010000778">
    <property type="protein sequence ID" value="KAJ3212450.1"/>
    <property type="molecule type" value="Genomic_DNA"/>
</dbReference>
<sequence>MSDNYKIEKHTITVTTFITVDKLPLLLNCMKSYNGLFSVTLHLLSDENLTNNLLTVKTFLNETFPIVKDSLDMHLVIDAYPRQFNFYRNVARYFCRTDLILMLDADFIINKSFAHHMKNSTKVLEKLAKGDSVFILPAFEYRDITENKSIVDYPITKEEVKKRWVSNHIMIFQGNLNKAHVSTKYRSWMKKGVPFKIEPKTNQYEPYAIFNKNYIPWCDERFVGYGYNRAAWWYEIYLSGIEFYVLPYDFIFHQYHVHDNKIRIAEKKKNISKFRKFTREVCDKYTSVVDMVVEKKMKTCLAN</sequence>
<name>A0AAD5TYA9_9FUNG</name>
<evidence type="ECO:0000256" key="1">
    <source>
        <dbReference type="ARBA" id="ARBA00004606"/>
    </source>
</evidence>
<dbReference type="GO" id="GO:0035269">
    <property type="term" value="P:protein O-linked glycosylation via mannose"/>
    <property type="evidence" value="ECO:0007669"/>
    <property type="project" value="TreeGrafter"/>
</dbReference>
<evidence type="ECO:0000256" key="2">
    <source>
        <dbReference type="ARBA" id="ARBA00022692"/>
    </source>
</evidence>
<evidence type="ECO:0008006" key="9">
    <source>
        <dbReference type="Google" id="ProtNLM"/>
    </source>
</evidence>
<dbReference type="AlphaFoldDB" id="A0AAD5TYA9"/>
<evidence type="ECO:0000256" key="6">
    <source>
        <dbReference type="ARBA" id="ARBA00023180"/>
    </source>
</evidence>
<evidence type="ECO:0000313" key="8">
    <source>
        <dbReference type="Proteomes" id="UP001211065"/>
    </source>
</evidence>
<dbReference type="GO" id="GO:0042285">
    <property type="term" value="F:xylosyltransferase activity"/>
    <property type="evidence" value="ECO:0007669"/>
    <property type="project" value="TreeGrafter"/>
</dbReference>
<keyword evidence="4" id="KW-1133">Transmembrane helix</keyword>
<protein>
    <recommendedName>
        <fullName evidence="9">Glycosyltransferase family 49 protein</fullName>
    </recommendedName>
</protein>
<comment type="subcellular location">
    <subcellularLocation>
        <location evidence="1">Membrane</location>
        <topology evidence="1">Single-pass type II membrane protein</topology>
    </subcellularLocation>
</comment>
<keyword evidence="8" id="KW-1185">Reference proteome</keyword>
<dbReference type="Pfam" id="PF13896">
    <property type="entry name" value="Glyco_transf_49"/>
    <property type="match status" value="1"/>
</dbReference>
<dbReference type="GO" id="GO:0015020">
    <property type="term" value="F:glucuronosyltransferase activity"/>
    <property type="evidence" value="ECO:0007669"/>
    <property type="project" value="TreeGrafter"/>
</dbReference>
<dbReference type="Proteomes" id="UP001211065">
    <property type="component" value="Unassembled WGS sequence"/>
</dbReference>
<evidence type="ECO:0000256" key="4">
    <source>
        <dbReference type="ARBA" id="ARBA00022989"/>
    </source>
</evidence>
<dbReference type="Gene3D" id="3.90.550.10">
    <property type="entry name" value="Spore Coat Polysaccharide Biosynthesis Protein SpsA, Chain A"/>
    <property type="match status" value="1"/>
</dbReference>
<dbReference type="PANTHER" id="PTHR12270">
    <property type="entry name" value="GLYCOSYLTRANSFERASE-RELATED"/>
    <property type="match status" value="1"/>
</dbReference>
<organism evidence="7 8">
    <name type="scientific">Clydaea vesicula</name>
    <dbReference type="NCBI Taxonomy" id="447962"/>
    <lineage>
        <taxon>Eukaryota</taxon>
        <taxon>Fungi</taxon>
        <taxon>Fungi incertae sedis</taxon>
        <taxon>Chytridiomycota</taxon>
        <taxon>Chytridiomycota incertae sedis</taxon>
        <taxon>Chytridiomycetes</taxon>
        <taxon>Lobulomycetales</taxon>
        <taxon>Lobulomycetaceae</taxon>
        <taxon>Clydaea</taxon>
    </lineage>
</organism>